<protein>
    <submittedName>
        <fullName evidence="1">Uncharacterized protein</fullName>
    </submittedName>
</protein>
<sequence length="302" mass="33696">MEMLQEVLKFGNNWTLDVNNHFQNFMEPLQAENNAKLSSRVTVQKGVKYGDDERHRLDIYSSTIPAKGAEKVPVVVYVHGGGFTMGDTDITPSMHGNVGCYFATHGCLGVLATYRLVPAASFPQGAKDIGSIVAWLVLNAHKWGGDPAQIYLIGQSAGGVHLATALFTGLLKDWNDNLGGIVLQSAPLWYNLTSPWRRHTMRQYHRTDRHEDITAKMAVNLFEKCTTEEVDNWPPVLQMLAEFDPDEIVDGNLRFVDAFRKKMQRIPRLEVMKGHNHVSYVLGVGLPENTIGARLLAFVHGQ</sequence>
<evidence type="ECO:0000313" key="2">
    <source>
        <dbReference type="Proteomes" id="UP001148629"/>
    </source>
</evidence>
<dbReference type="Proteomes" id="UP001148629">
    <property type="component" value="Unassembled WGS sequence"/>
</dbReference>
<accession>A0ACC1SCJ7</accession>
<proteinExistence type="predicted"/>
<comment type="caution">
    <text evidence="1">The sequence shown here is derived from an EMBL/GenBank/DDBJ whole genome shotgun (WGS) entry which is preliminary data.</text>
</comment>
<gene>
    <name evidence="1" type="ORF">NM208_g6559</name>
</gene>
<reference evidence="1" key="1">
    <citation type="submission" date="2022-08" db="EMBL/GenBank/DDBJ databases">
        <title>Genome Sequence of Fusarium decemcellulare.</title>
        <authorList>
            <person name="Buettner E."/>
        </authorList>
    </citation>
    <scope>NUCLEOTIDE SEQUENCE</scope>
    <source>
        <strain evidence="1">Babe19</strain>
    </source>
</reference>
<organism evidence="1 2">
    <name type="scientific">Fusarium decemcellulare</name>
    <dbReference type="NCBI Taxonomy" id="57161"/>
    <lineage>
        <taxon>Eukaryota</taxon>
        <taxon>Fungi</taxon>
        <taxon>Dikarya</taxon>
        <taxon>Ascomycota</taxon>
        <taxon>Pezizomycotina</taxon>
        <taxon>Sordariomycetes</taxon>
        <taxon>Hypocreomycetidae</taxon>
        <taxon>Hypocreales</taxon>
        <taxon>Nectriaceae</taxon>
        <taxon>Fusarium</taxon>
        <taxon>Fusarium decemcellulare species complex</taxon>
    </lineage>
</organism>
<keyword evidence="2" id="KW-1185">Reference proteome</keyword>
<name>A0ACC1SCJ7_9HYPO</name>
<evidence type="ECO:0000313" key="1">
    <source>
        <dbReference type="EMBL" id="KAJ3536828.1"/>
    </source>
</evidence>
<dbReference type="EMBL" id="JANRMS010000616">
    <property type="protein sequence ID" value="KAJ3536828.1"/>
    <property type="molecule type" value="Genomic_DNA"/>
</dbReference>